<dbReference type="AlphaFoldDB" id="A0A0G4EGE7"/>
<name>A0A0G4EGE7_VITBC</name>
<evidence type="ECO:0000313" key="2">
    <source>
        <dbReference type="Proteomes" id="UP000041254"/>
    </source>
</evidence>
<organism evidence="1 2">
    <name type="scientific">Vitrella brassicaformis (strain CCMP3155)</name>
    <dbReference type="NCBI Taxonomy" id="1169540"/>
    <lineage>
        <taxon>Eukaryota</taxon>
        <taxon>Sar</taxon>
        <taxon>Alveolata</taxon>
        <taxon>Colpodellida</taxon>
        <taxon>Vitrellaceae</taxon>
        <taxon>Vitrella</taxon>
    </lineage>
</organism>
<protein>
    <submittedName>
        <fullName evidence="1">Uncharacterized protein</fullName>
    </submittedName>
</protein>
<sequence>MSTEAAAAAAPATYQMPAGYAAASTSVDPAAAYYAQMGAYPAASYGYGAPPAAGTTGTAATTTFTPYPYQAGGYQAGAYQAGGYQTGAYPQYDPATGTYVYPGAPGKKNFKKKSCC</sequence>
<dbReference type="InParanoid" id="A0A0G4EGE7"/>
<reference evidence="1 2" key="1">
    <citation type="submission" date="2014-11" db="EMBL/GenBank/DDBJ databases">
        <authorList>
            <person name="Zhu J."/>
            <person name="Qi W."/>
            <person name="Song R."/>
        </authorList>
    </citation>
    <scope>NUCLEOTIDE SEQUENCE [LARGE SCALE GENOMIC DNA]</scope>
</reference>
<dbReference type="Proteomes" id="UP000041254">
    <property type="component" value="Unassembled WGS sequence"/>
</dbReference>
<gene>
    <name evidence="1" type="ORF">Vbra_11711</name>
</gene>
<keyword evidence="2" id="KW-1185">Reference proteome</keyword>
<dbReference type="VEuPathDB" id="CryptoDB:Vbra_11711"/>
<proteinExistence type="predicted"/>
<dbReference type="EMBL" id="CDMY01000227">
    <property type="protein sequence ID" value="CEL94846.1"/>
    <property type="molecule type" value="Genomic_DNA"/>
</dbReference>
<accession>A0A0G4EGE7</accession>
<evidence type="ECO:0000313" key="1">
    <source>
        <dbReference type="EMBL" id="CEL94846.1"/>
    </source>
</evidence>